<dbReference type="InterPro" id="IPR018656">
    <property type="entry name" value="DUF2087"/>
</dbReference>
<gene>
    <name evidence="3" type="ORF">H8718_04610</name>
</gene>
<evidence type="ECO:0000313" key="4">
    <source>
        <dbReference type="Proteomes" id="UP000655830"/>
    </source>
</evidence>
<organism evidence="3 4">
    <name type="scientific">Zhenhengia yiwuensis</name>
    <dbReference type="NCBI Taxonomy" id="2763666"/>
    <lineage>
        <taxon>Bacteria</taxon>
        <taxon>Bacillati</taxon>
        <taxon>Bacillota</taxon>
        <taxon>Clostridia</taxon>
        <taxon>Lachnospirales</taxon>
        <taxon>Lachnospiraceae</taxon>
        <taxon>Zhenhengia</taxon>
    </lineage>
</organism>
<dbReference type="EMBL" id="JACRSY010000005">
    <property type="protein sequence ID" value="MBC8578812.1"/>
    <property type="molecule type" value="Genomic_DNA"/>
</dbReference>
<dbReference type="InterPro" id="IPR036388">
    <property type="entry name" value="WH-like_DNA-bd_sf"/>
</dbReference>
<sequence length="256" mass="29858">MIENLNELFWNADLETIKQGYMDRETDYACIICGETFTKGQIYSIDGNLYDARKTAQLHIAKEHDSMLHYMLGMNTNFLGITEVQKQFIEMLATGISDKEIATKLSINPSTVRNHRYRLREKEKQAKLFLALMQLLQDVQNKPLTVVGDSKLQETSKTATMVDDRYDTTEAEKQKILSTYFDEVGRLKNYPAKEKRKIIVLSHLSTLFKKGRFYSEAEINRTLERIYDDYVTLRRALIEYGFMDRVDGGAQYWIKE</sequence>
<dbReference type="PRINTS" id="PR00038">
    <property type="entry name" value="HTHLUXR"/>
</dbReference>
<dbReference type="Gene3D" id="1.10.10.10">
    <property type="entry name" value="Winged helix-like DNA-binding domain superfamily/Winged helix DNA-binding domain"/>
    <property type="match status" value="1"/>
</dbReference>
<dbReference type="AlphaFoldDB" id="A0A926ICL3"/>
<protein>
    <submittedName>
        <fullName evidence="3">DUF2087 domain-containing protein</fullName>
    </submittedName>
</protein>
<proteinExistence type="predicted"/>
<dbReference type="Pfam" id="PF09860">
    <property type="entry name" value="DUF2087"/>
    <property type="match status" value="1"/>
</dbReference>
<evidence type="ECO:0000259" key="1">
    <source>
        <dbReference type="Pfam" id="PF00196"/>
    </source>
</evidence>
<accession>A0A926ICL3</accession>
<name>A0A926ICL3_9FIRM</name>
<evidence type="ECO:0000313" key="3">
    <source>
        <dbReference type="EMBL" id="MBC8578812.1"/>
    </source>
</evidence>
<keyword evidence="4" id="KW-1185">Reference proteome</keyword>
<dbReference type="GO" id="GO:0006355">
    <property type="term" value="P:regulation of DNA-templated transcription"/>
    <property type="evidence" value="ECO:0007669"/>
    <property type="project" value="InterPro"/>
</dbReference>
<dbReference type="Proteomes" id="UP000655830">
    <property type="component" value="Unassembled WGS sequence"/>
</dbReference>
<comment type="caution">
    <text evidence="3">The sequence shown here is derived from an EMBL/GenBank/DDBJ whole genome shotgun (WGS) entry which is preliminary data.</text>
</comment>
<dbReference type="Pfam" id="PF00196">
    <property type="entry name" value="GerE"/>
    <property type="match status" value="1"/>
</dbReference>
<feature type="domain" description="DUF2087" evidence="2">
    <location>
        <begin position="186"/>
        <end position="253"/>
    </location>
</feature>
<feature type="domain" description="HTH luxR-type" evidence="1">
    <location>
        <begin position="82"/>
        <end position="122"/>
    </location>
</feature>
<dbReference type="RefSeq" id="WP_249331916.1">
    <property type="nucleotide sequence ID" value="NZ_JACRSY010000005.1"/>
</dbReference>
<dbReference type="InterPro" id="IPR016032">
    <property type="entry name" value="Sig_transdc_resp-reg_C-effctor"/>
</dbReference>
<dbReference type="InterPro" id="IPR000792">
    <property type="entry name" value="Tscrpt_reg_LuxR_C"/>
</dbReference>
<evidence type="ECO:0000259" key="2">
    <source>
        <dbReference type="Pfam" id="PF09860"/>
    </source>
</evidence>
<dbReference type="GO" id="GO:0003677">
    <property type="term" value="F:DNA binding"/>
    <property type="evidence" value="ECO:0007669"/>
    <property type="project" value="InterPro"/>
</dbReference>
<dbReference type="SUPFAM" id="SSF46894">
    <property type="entry name" value="C-terminal effector domain of the bipartite response regulators"/>
    <property type="match status" value="1"/>
</dbReference>
<reference evidence="3" key="1">
    <citation type="submission" date="2020-08" db="EMBL/GenBank/DDBJ databases">
        <title>Genome public.</title>
        <authorList>
            <person name="Liu C."/>
            <person name="Sun Q."/>
        </authorList>
    </citation>
    <scope>NUCLEOTIDE SEQUENCE</scope>
    <source>
        <strain evidence="3">NSJ-12</strain>
    </source>
</reference>